<dbReference type="STRING" id="320771.Cflav_PD2864"/>
<protein>
    <recommendedName>
        <fullName evidence="2">Ribosomal silencing factor RsfS</fullName>
    </recommendedName>
</protein>
<dbReference type="Pfam" id="PF02410">
    <property type="entry name" value="RsfS"/>
    <property type="match status" value="1"/>
</dbReference>
<evidence type="ECO:0000256" key="2">
    <source>
        <dbReference type="HAMAP-Rule" id="MF_01477"/>
    </source>
</evidence>
<dbReference type="EMBL" id="ABOX02000023">
    <property type="protein sequence ID" value="EEF59857.1"/>
    <property type="molecule type" value="Genomic_DNA"/>
</dbReference>
<gene>
    <name evidence="2" type="primary">rsfS</name>
    <name evidence="3" type="ORF">Cflav_PD2864</name>
</gene>
<dbReference type="PANTHER" id="PTHR21043">
    <property type="entry name" value="IOJAP SUPERFAMILY ORTHOLOG"/>
    <property type="match status" value="1"/>
</dbReference>
<dbReference type="HAMAP" id="MF_01477">
    <property type="entry name" value="Iojap_RsfS"/>
    <property type="match status" value="1"/>
</dbReference>
<comment type="subcellular location">
    <subcellularLocation>
        <location evidence="2">Cytoplasm</location>
    </subcellularLocation>
</comment>
<keyword evidence="2" id="KW-0678">Repressor</keyword>
<name>B9XK34_PEDPL</name>
<dbReference type="OrthoDB" id="9793681at2"/>
<dbReference type="GO" id="GO:0042256">
    <property type="term" value="P:cytosolic ribosome assembly"/>
    <property type="evidence" value="ECO:0007669"/>
    <property type="project" value="UniProtKB-UniRule"/>
</dbReference>
<comment type="similarity">
    <text evidence="1 2">Belongs to the Iojap/RsfS family.</text>
</comment>
<reference evidence="3 4" key="1">
    <citation type="journal article" date="2011" name="J. Bacteriol.">
        <title>Genome sequence of 'Pedosphaera parvula' Ellin514, an aerobic Verrucomicrobial isolate from pasture soil.</title>
        <authorList>
            <person name="Kant R."/>
            <person name="van Passel M.W."/>
            <person name="Sangwan P."/>
            <person name="Palva A."/>
            <person name="Lucas S."/>
            <person name="Copeland A."/>
            <person name="Lapidus A."/>
            <person name="Glavina Del Rio T."/>
            <person name="Dalin E."/>
            <person name="Tice H."/>
            <person name="Bruce D."/>
            <person name="Goodwin L."/>
            <person name="Pitluck S."/>
            <person name="Chertkov O."/>
            <person name="Larimer F.W."/>
            <person name="Land M.L."/>
            <person name="Hauser L."/>
            <person name="Brettin T.S."/>
            <person name="Detter J.C."/>
            <person name="Han S."/>
            <person name="de Vos W.M."/>
            <person name="Janssen P.H."/>
            <person name="Smidt H."/>
        </authorList>
    </citation>
    <scope>NUCLEOTIDE SEQUENCE [LARGE SCALE GENOMIC DNA]</scope>
    <source>
        <strain evidence="3 4">Ellin514</strain>
    </source>
</reference>
<dbReference type="NCBIfam" id="TIGR00090">
    <property type="entry name" value="rsfS_iojap_ybeB"/>
    <property type="match status" value="1"/>
</dbReference>
<comment type="caution">
    <text evidence="3">The sequence shown here is derived from an EMBL/GenBank/DDBJ whole genome shotgun (WGS) entry which is preliminary data.</text>
</comment>
<dbReference type="GO" id="GO:0005737">
    <property type="term" value="C:cytoplasm"/>
    <property type="evidence" value="ECO:0007669"/>
    <property type="project" value="UniProtKB-SubCell"/>
</dbReference>
<dbReference type="AlphaFoldDB" id="B9XK34"/>
<dbReference type="GO" id="GO:0043023">
    <property type="term" value="F:ribosomal large subunit binding"/>
    <property type="evidence" value="ECO:0007669"/>
    <property type="project" value="TreeGrafter"/>
</dbReference>
<keyword evidence="4" id="KW-1185">Reference proteome</keyword>
<evidence type="ECO:0000313" key="3">
    <source>
        <dbReference type="EMBL" id="EEF59857.1"/>
    </source>
</evidence>
<comment type="function">
    <text evidence="2">Functions as a ribosomal silencing factor. Interacts with ribosomal protein uL14 (rplN), blocking formation of intersubunit bridge B8. Prevents association of the 30S and 50S ribosomal subunits and the formation of functional ribosomes, thus repressing translation.</text>
</comment>
<keyword evidence="2" id="KW-0963">Cytoplasm</keyword>
<evidence type="ECO:0000256" key="1">
    <source>
        <dbReference type="ARBA" id="ARBA00010574"/>
    </source>
</evidence>
<dbReference type="InterPro" id="IPR004394">
    <property type="entry name" value="Iojap/RsfS/C7orf30"/>
</dbReference>
<sequence>MDSKKLALLCRELADNRKAENIVIMDVRALSTVTDYFVVASGTSEPHLRAIMDEITERLHTEHNLRPRAVDGTLQTAWVVLDYFDVIVHVMKSDVREKYNLEGLWGDAPKIKPRRKAKAAVSEAG</sequence>
<dbReference type="PANTHER" id="PTHR21043:SF0">
    <property type="entry name" value="MITOCHONDRIAL ASSEMBLY OF RIBOSOMAL LARGE SUBUNIT PROTEIN 1"/>
    <property type="match status" value="1"/>
</dbReference>
<accession>B9XK34</accession>
<dbReference type="GO" id="GO:0090071">
    <property type="term" value="P:negative regulation of ribosome biogenesis"/>
    <property type="evidence" value="ECO:0007669"/>
    <property type="project" value="UniProtKB-UniRule"/>
</dbReference>
<dbReference type="Proteomes" id="UP000003688">
    <property type="component" value="Unassembled WGS sequence"/>
</dbReference>
<dbReference type="Gene3D" id="3.30.460.10">
    <property type="entry name" value="Beta Polymerase, domain 2"/>
    <property type="match status" value="1"/>
</dbReference>
<dbReference type="RefSeq" id="WP_007416177.1">
    <property type="nucleotide sequence ID" value="NZ_ABOX02000023.1"/>
</dbReference>
<evidence type="ECO:0000313" key="4">
    <source>
        <dbReference type="Proteomes" id="UP000003688"/>
    </source>
</evidence>
<dbReference type="InterPro" id="IPR043519">
    <property type="entry name" value="NT_sf"/>
</dbReference>
<dbReference type="GO" id="GO:0017148">
    <property type="term" value="P:negative regulation of translation"/>
    <property type="evidence" value="ECO:0007669"/>
    <property type="project" value="UniProtKB-UniRule"/>
</dbReference>
<keyword evidence="2" id="KW-0810">Translation regulation</keyword>
<proteinExistence type="inferred from homology"/>
<organism evidence="3 4">
    <name type="scientific">Pedosphaera parvula (strain Ellin514)</name>
    <dbReference type="NCBI Taxonomy" id="320771"/>
    <lineage>
        <taxon>Bacteria</taxon>
        <taxon>Pseudomonadati</taxon>
        <taxon>Verrucomicrobiota</taxon>
        <taxon>Pedosphaerae</taxon>
        <taxon>Pedosphaerales</taxon>
        <taxon>Pedosphaeraceae</taxon>
        <taxon>Pedosphaera</taxon>
    </lineage>
</organism>
<comment type="subunit">
    <text evidence="2">Interacts with ribosomal protein uL14 (rplN).</text>
</comment>
<dbReference type="SUPFAM" id="SSF81301">
    <property type="entry name" value="Nucleotidyltransferase"/>
    <property type="match status" value="1"/>
</dbReference>